<proteinExistence type="predicted"/>
<evidence type="ECO:0000313" key="5">
    <source>
        <dbReference type="Proteomes" id="UP001148018"/>
    </source>
</evidence>
<dbReference type="OrthoDB" id="10049175at2759"/>
<dbReference type="AlphaFoldDB" id="A0A9Q0ESV2"/>
<dbReference type="GO" id="GO:0005886">
    <property type="term" value="C:plasma membrane"/>
    <property type="evidence" value="ECO:0007669"/>
    <property type="project" value="TreeGrafter"/>
</dbReference>
<reference evidence="4" key="1">
    <citation type="submission" date="2022-07" db="EMBL/GenBank/DDBJ databases">
        <title>Chromosome-level genome of Muraenolepis orangiensis.</title>
        <authorList>
            <person name="Kim J."/>
        </authorList>
    </citation>
    <scope>NUCLEOTIDE SEQUENCE</scope>
    <source>
        <strain evidence="4">KU_S4_2022</strain>
        <tissue evidence="4">Muscle</tissue>
    </source>
</reference>
<feature type="compositionally biased region" description="Pro residues" evidence="2">
    <location>
        <begin position="43"/>
        <end position="53"/>
    </location>
</feature>
<name>A0A9Q0ESV2_9TELE</name>
<dbReference type="InterPro" id="IPR032745">
    <property type="entry name" value="GRIN_C"/>
</dbReference>
<keyword evidence="5" id="KW-1185">Reference proteome</keyword>
<dbReference type="GO" id="GO:0031175">
    <property type="term" value="P:neuron projection development"/>
    <property type="evidence" value="ECO:0007669"/>
    <property type="project" value="TreeGrafter"/>
</dbReference>
<dbReference type="Proteomes" id="UP001148018">
    <property type="component" value="Unassembled WGS sequence"/>
</dbReference>
<feature type="region of interest" description="Disordered" evidence="2">
    <location>
        <begin position="1"/>
        <end position="73"/>
    </location>
</feature>
<organism evidence="4 5">
    <name type="scientific">Muraenolepis orangiensis</name>
    <name type="common">Patagonian moray cod</name>
    <dbReference type="NCBI Taxonomy" id="630683"/>
    <lineage>
        <taxon>Eukaryota</taxon>
        <taxon>Metazoa</taxon>
        <taxon>Chordata</taxon>
        <taxon>Craniata</taxon>
        <taxon>Vertebrata</taxon>
        <taxon>Euteleostomi</taxon>
        <taxon>Actinopterygii</taxon>
        <taxon>Neopterygii</taxon>
        <taxon>Teleostei</taxon>
        <taxon>Neoteleostei</taxon>
        <taxon>Acanthomorphata</taxon>
        <taxon>Zeiogadaria</taxon>
        <taxon>Gadariae</taxon>
        <taxon>Gadiformes</taxon>
        <taxon>Muraenolepidoidei</taxon>
        <taxon>Muraenolepididae</taxon>
        <taxon>Muraenolepis</taxon>
    </lineage>
</organism>
<accession>A0A9Q0ESV2</accession>
<sequence length="559" mass="57682">MAESDGLASELSSTGTAVSRPSSLPAEALQPGPQTPAHDDGPDPPTNTLPPDGPVQVSREPPKTEDTAGSPGHTVSLLTAEKACAQVPSHRTSAGPRTTVNPHLHQGDMPGTNNGLHVGGGGGMNSVVGGGGGGGEGNVGVLIHSLPPASLPVQRSPSETAEVEMCGHAPRVEVCGHVPQGSAHHAQKAQGQVEVTCKPSPQLQRCNILAPVYRPAQLIQGGPVHMCTTRSGDASEDCVVMENHHRHLHHHHQHHQQCEGPIHYGSYANHAVLEDGCFTTCCHARPLLAPAPPPPCVADAEAPCQYPAGVPSHPESSLLALPRLVSSVSETGLDTKRLLGCCGLNCSWVGPYAPPGGFHGWTEECHRAASRPISPVGVANLRTAAAIKDAGTMTAKPQVREVGVQTSGLPAPPHVFPQVCLVEETASGAAGAHREGGEGGPGGVRARDAKPGSLKSSSLKSPVKEVKWDAEGMTWEVYGASVDPEELGLAIQRHLELQIKETASRAAKLSRQGTATSRHSCAGAGPGPGGKSCAKKRGRVTLGPFRPPACCARTTTAVD</sequence>
<feature type="compositionally biased region" description="Polar residues" evidence="2">
    <location>
        <begin position="89"/>
        <end position="101"/>
    </location>
</feature>
<dbReference type="PANTHER" id="PTHR15718:SF5">
    <property type="entry name" value="G PROTEIN-REGULATED INDUCER OF NEURITE OUTGROWTH 2"/>
    <property type="match status" value="1"/>
</dbReference>
<protein>
    <recommendedName>
        <fullName evidence="3">G protein-regulated inducer of neurite outgrowth C-terminal domain-containing protein</fullName>
    </recommendedName>
</protein>
<feature type="region of interest" description="Disordered" evidence="2">
    <location>
        <begin position="508"/>
        <end position="538"/>
    </location>
</feature>
<feature type="region of interest" description="Disordered" evidence="2">
    <location>
        <begin position="428"/>
        <end position="462"/>
    </location>
</feature>
<comment type="function">
    <text evidence="1">May be involved in neurite outgrowth.</text>
</comment>
<feature type="domain" description="G protein-regulated inducer of neurite outgrowth C-terminal" evidence="3">
    <location>
        <begin position="455"/>
        <end position="555"/>
    </location>
</feature>
<evidence type="ECO:0000256" key="1">
    <source>
        <dbReference type="ARBA" id="ARBA00002358"/>
    </source>
</evidence>
<evidence type="ECO:0000256" key="2">
    <source>
        <dbReference type="SAM" id="MobiDB-lite"/>
    </source>
</evidence>
<feature type="region of interest" description="Disordered" evidence="2">
    <location>
        <begin position="85"/>
        <end position="113"/>
    </location>
</feature>
<comment type="caution">
    <text evidence="4">The sequence shown here is derived from an EMBL/GenBank/DDBJ whole genome shotgun (WGS) entry which is preliminary data.</text>
</comment>
<feature type="compositionally biased region" description="Polar residues" evidence="2">
    <location>
        <begin position="10"/>
        <end position="22"/>
    </location>
</feature>
<dbReference type="Pfam" id="PF15235">
    <property type="entry name" value="GRIN_C"/>
    <property type="match status" value="1"/>
</dbReference>
<dbReference type="EMBL" id="JANIIK010000038">
    <property type="protein sequence ID" value="KAJ3609992.1"/>
    <property type="molecule type" value="Genomic_DNA"/>
</dbReference>
<evidence type="ECO:0000313" key="4">
    <source>
        <dbReference type="EMBL" id="KAJ3609992.1"/>
    </source>
</evidence>
<evidence type="ECO:0000259" key="3">
    <source>
        <dbReference type="Pfam" id="PF15235"/>
    </source>
</evidence>
<feature type="compositionally biased region" description="Low complexity" evidence="2">
    <location>
        <begin position="451"/>
        <end position="461"/>
    </location>
</feature>
<gene>
    <name evidence="4" type="ORF">NHX12_022086</name>
</gene>
<dbReference type="InterPro" id="IPR026646">
    <property type="entry name" value="GPRIN2-like/GPRIN3"/>
</dbReference>
<dbReference type="PANTHER" id="PTHR15718">
    <property type="entry name" value="G PROTEIN-REGULATED INDUCER OF NEURITE OUTGROWTH C-TERMINAL DOMAIN-CONTAINING PROTEIN"/>
    <property type="match status" value="1"/>
</dbReference>